<dbReference type="EMBL" id="CP018632">
    <property type="protein sequence ID" value="ASJ72613.1"/>
    <property type="molecule type" value="Genomic_DNA"/>
</dbReference>
<dbReference type="GO" id="GO:1903457">
    <property type="term" value="P:lactate catabolic process"/>
    <property type="evidence" value="ECO:0007669"/>
    <property type="project" value="TreeGrafter"/>
</dbReference>
<dbReference type="InterPro" id="IPR017900">
    <property type="entry name" value="4Fe4S_Fe_S_CS"/>
</dbReference>
<dbReference type="InterPro" id="IPR004017">
    <property type="entry name" value="Cys_rich_dom"/>
</dbReference>
<feature type="domain" description="4Fe-4S ferredoxin-type" evidence="8">
    <location>
        <begin position="593"/>
        <end position="626"/>
    </location>
</feature>
<keyword evidence="4" id="KW-0274">FAD</keyword>
<dbReference type="InterPro" id="IPR016164">
    <property type="entry name" value="FAD-linked_Oxase-like_C"/>
</dbReference>
<dbReference type="SUPFAM" id="SSF55103">
    <property type="entry name" value="FAD-linked oxidases, C-terminal domain"/>
    <property type="match status" value="1"/>
</dbReference>
<dbReference type="Pfam" id="PF01565">
    <property type="entry name" value="FAD_binding_4"/>
    <property type="match status" value="1"/>
</dbReference>
<evidence type="ECO:0000313" key="10">
    <source>
        <dbReference type="EMBL" id="ASJ72613.1"/>
    </source>
</evidence>
<dbReference type="GO" id="GO:0051536">
    <property type="term" value="F:iron-sulfur cluster binding"/>
    <property type="evidence" value="ECO:0007669"/>
    <property type="project" value="UniProtKB-KW"/>
</dbReference>
<comment type="cofactor">
    <cofactor evidence="1">
        <name>FAD</name>
        <dbReference type="ChEBI" id="CHEBI:57692"/>
    </cofactor>
</comment>
<dbReference type="GO" id="GO:0004458">
    <property type="term" value="F:D-lactate dehydrogenase (cytochrome) activity"/>
    <property type="evidence" value="ECO:0007669"/>
    <property type="project" value="TreeGrafter"/>
</dbReference>
<dbReference type="GO" id="GO:0008720">
    <property type="term" value="F:D-lactate dehydrogenase (NAD+) activity"/>
    <property type="evidence" value="ECO:0007669"/>
    <property type="project" value="TreeGrafter"/>
</dbReference>
<evidence type="ECO:0000256" key="1">
    <source>
        <dbReference type="ARBA" id="ARBA00001974"/>
    </source>
</evidence>
<keyword evidence="2" id="KW-0285">Flavoprotein</keyword>
<evidence type="ECO:0000259" key="8">
    <source>
        <dbReference type="PROSITE" id="PS51379"/>
    </source>
</evidence>
<evidence type="ECO:0000256" key="5">
    <source>
        <dbReference type="ARBA" id="ARBA00023002"/>
    </source>
</evidence>
<keyword evidence="11" id="KW-1185">Reference proteome</keyword>
<dbReference type="InterPro" id="IPR016169">
    <property type="entry name" value="FAD-bd_PCMH_sub2"/>
</dbReference>
<organism evidence="10 11">
    <name type="scientific">Granulosicoccus antarcticus IMCC3135</name>
    <dbReference type="NCBI Taxonomy" id="1192854"/>
    <lineage>
        <taxon>Bacteria</taxon>
        <taxon>Pseudomonadati</taxon>
        <taxon>Pseudomonadota</taxon>
        <taxon>Gammaproteobacteria</taxon>
        <taxon>Chromatiales</taxon>
        <taxon>Granulosicoccaceae</taxon>
        <taxon>Granulosicoccus</taxon>
    </lineage>
</organism>
<dbReference type="GO" id="GO:0046872">
    <property type="term" value="F:metal ion binding"/>
    <property type="evidence" value="ECO:0007669"/>
    <property type="project" value="UniProtKB-KW"/>
</dbReference>
<protein>
    <submittedName>
        <fullName evidence="10">Anaerobic glycerol-3-phosphate dehydrogenase subunit C</fullName>
    </submittedName>
</protein>
<keyword evidence="3" id="KW-0479">Metal-binding</keyword>
<name>A0A2Z2NN07_9GAMM</name>
<dbReference type="Pfam" id="PF02913">
    <property type="entry name" value="FAD-oxidase_C"/>
    <property type="match status" value="1"/>
</dbReference>
<keyword evidence="7" id="KW-0411">Iron-sulfur</keyword>
<dbReference type="Gene3D" id="1.10.1060.10">
    <property type="entry name" value="Alpha-helical ferredoxin"/>
    <property type="match status" value="1"/>
</dbReference>
<dbReference type="KEGG" id="gai:IMCC3135_12625"/>
<dbReference type="InterPro" id="IPR006094">
    <property type="entry name" value="Oxid_FAD_bind_N"/>
</dbReference>
<evidence type="ECO:0000313" key="11">
    <source>
        <dbReference type="Proteomes" id="UP000250079"/>
    </source>
</evidence>
<proteinExistence type="predicted"/>
<dbReference type="Proteomes" id="UP000250079">
    <property type="component" value="Chromosome"/>
</dbReference>
<dbReference type="InterPro" id="IPR004113">
    <property type="entry name" value="FAD-bd_oxidored_4_C"/>
</dbReference>
<dbReference type="SUPFAM" id="SSF46548">
    <property type="entry name" value="alpha-helical ferredoxin"/>
    <property type="match status" value="1"/>
</dbReference>
<dbReference type="PANTHER" id="PTHR11748:SF119">
    <property type="entry name" value="D-2-HYDROXYGLUTARATE DEHYDROGENASE"/>
    <property type="match status" value="1"/>
</dbReference>
<keyword evidence="5" id="KW-0560">Oxidoreductase</keyword>
<dbReference type="InterPro" id="IPR016171">
    <property type="entry name" value="Vanillyl_alc_oxidase_C-sub2"/>
</dbReference>
<dbReference type="Gene3D" id="3.30.465.10">
    <property type="match status" value="1"/>
</dbReference>
<dbReference type="InterPro" id="IPR036318">
    <property type="entry name" value="FAD-bd_PCMH-like_sf"/>
</dbReference>
<dbReference type="InterPro" id="IPR016166">
    <property type="entry name" value="FAD-bd_PCMH"/>
</dbReference>
<dbReference type="PANTHER" id="PTHR11748">
    <property type="entry name" value="D-LACTATE DEHYDROGENASE"/>
    <property type="match status" value="1"/>
</dbReference>
<dbReference type="AlphaFoldDB" id="A0A2Z2NN07"/>
<dbReference type="Gene3D" id="3.30.70.2740">
    <property type="match status" value="1"/>
</dbReference>
<gene>
    <name evidence="10" type="primary">glpC_2</name>
    <name evidence="10" type="ORF">IMCC3135_12625</name>
</gene>
<sequence length="947" mass="105316">MSTLEGECDFSSAGVALYTSDASNYRQIPLGVVYPRNAEDIHKVVALCREHDLPVLMRGGGTSQNGQCVNEAVILDCSRFMTRVLSIDTDARWALVEPGIICDSLKAAAEVHGLTFGPDPATHSRCTLGGMIGNNSCGPHSMLAGKTVENVLELEILTSEGEHFWVGPTSEAELDTIIAGSDARARIYRQLKELRDEYAADIRERYPNIKRRVSGYNLDQLLPENGFNVARALVGSEGTCISILQARLNLIENPAHKRLVVLGFSDIYIAGDSVPELMPFKPIAMEGLDWNIIGGLQARKLKEREVALLPEGRAWLLVELAASTLESLEEHCSTFVQAMQKSSRVLSVLQVPDAGDTAALWSIREQGASATSMSLDPHAPDPVVGWEDTAVDPMQLGNYLREFQALVDRYGYTTSLYGHFGDGCIHARITFDTRSTEGVAQWRKFSQEIAHLVVKFGGSLSGEHGDGQAKAEFLPIMFGDRLMEAFRQFKSIWDPQRRMNPGKLIDAYRMDENLRFGPDYQRPDISTTLNFVEDLGGFARSSERCIGMGKCRSQSGAMCPSYQASGEERYSTRGRAHLLHELVRGELITDGWDNPDIADSLEHCLSCKACKHECPTQVDIASYKSEFMEKHYDQRRRPLHHYAMGYIGTTLPWLSKAPALTNLLQKGPLGALAKRVLGISQEASLPVLSSQSFGQWAHQNADRHDDYFNWFGDAALPAAVLWADSVNSNYHSHILISATRVLQKAGFQVAVTRAHFCCGRPLYEYGFLEKARQQLSQMLDHFYPHLPHAAPVVVIEPSCLSVFRDEMIRQYPSDQRAADLHARAMTLTALLSQRDTPVQRTLPTGLMHLHCHDKASGEQHERDWMKKCFDSLSEPESSCCGMAGSFGMREKTRHLAQTLFSRALKPALDSCSEETVIVANGFSCHKQINDYTQEHLLHPVQVLEKCL</sequence>
<reference evidence="10 11" key="1">
    <citation type="submission" date="2016-12" db="EMBL/GenBank/DDBJ databases">
        <authorList>
            <person name="Song W.-J."/>
            <person name="Kurnit D.M."/>
        </authorList>
    </citation>
    <scope>NUCLEOTIDE SEQUENCE [LARGE SCALE GENOMIC DNA]</scope>
    <source>
        <strain evidence="10 11">IMCC3135</strain>
    </source>
</reference>
<accession>A0A2Z2NN07</accession>
<dbReference type="PROSITE" id="PS51387">
    <property type="entry name" value="FAD_PCMH"/>
    <property type="match status" value="1"/>
</dbReference>
<dbReference type="Pfam" id="PF13183">
    <property type="entry name" value="Fer4_8"/>
    <property type="match status" value="1"/>
</dbReference>
<evidence type="ECO:0000256" key="3">
    <source>
        <dbReference type="ARBA" id="ARBA00022723"/>
    </source>
</evidence>
<keyword evidence="6" id="KW-0408">Iron</keyword>
<dbReference type="Pfam" id="PF02754">
    <property type="entry name" value="CCG"/>
    <property type="match status" value="2"/>
</dbReference>
<dbReference type="PROSITE" id="PS00198">
    <property type="entry name" value="4FE4S_FER_1"/>
    <property type="match status" value="1"/>
</dbReference>
<dbReference type="InterPro" id="IPR017896">
    <property type="entry name" value="4Fe4S_Fe-S-bd"/>
</dbReference>
<dbReference type="GO" id="GO:0071949">
    <property type="term" value="F:FAD binding"/>
    <property type="evidence" value="ECO:0007669"/>
    <property type="project" value="InterPro"/>
</dbReference>
<evidence type="ECO:0000256" key="6">
    <source>
        <dbReference type="ARBA" id="ARBA00023004"/>
    </source>
</evidence>
<dbReference type="Gene3D" id="1.10.45.10">
    <property type="entry name" value="Vanillyl-alcohol Oxidase, Chain A, domain 4"/>
    <property type="match status" value="1"/>
</dbReference>
<dbReference type="SUPFAM" id="SSF56176">
    <property type="entry name" value="FAD-binding/transporter-associated domain-like"/>
    <property type="match status" value="1"/>
</dbReference>
<feature type="domain" description="FAD-binding PCMH-type" evidence="9">
    <location>
        <begin position="25"/>
        <end position="253"/>
    </location>
</feature>
<evidence type="ECO:0000256" key="7">
    <source>
        <dbReference type="ARBA" id="ARBA00023014"/>
    </source>
</evidence>
<dbReference type="InterPro" id="IPR009051">
    <property type="entry name" value="Helical_ferredxn"/>
</dbReference>
<evidence type="ECO:0000256" key="2">
    <source>
        <dbReference type="ARBA" id="ARBA00022630"/>
    </source>
</evidence>
<evidence type="ECO:0000259" key="9">
    <source>
        <dbReference type="PROSITE" id="PS51387"/>
    </source>
</evidence>
<evidence type="ECO:0000256" key="4">
    <source>
        <dbReference type="ARBA" id="ARBA00022827"/>
    </source>
</evidence>
<dbReference type="PROSITE" id="PS51379">
    <property type="entry name" value="4FE4S_FER_2"/>
    <property type="match status" value="1"/>
</dbReference>